<dbReference type="AlphaFoldDB" id="Q2JBC1"/>
<dbReference type="RefSeq" id="WP_011436477.1">
    <property type="nucleotide sequence ID" value="NC_007777.1"/>
</dbReference>
<sequence>MTPPVRHRSDPVTTFKVVPTEYAEYGTPAGLAARMLRLTTDELRELADGRIPSRQGPDGELRYEFADVYNLAATAGTGTSVFELGLRFLMRFAAEQPERWIEERAWRVSIVPPAGQPLSARALDTGSPQVLDASGHPQEQSAAGDDEYYDLGPSGVSYQVRLRGRQDSIDSEAVRSEYQRVFSALVEKQVSYQTVPELMRAEPDLSWDSGVADCVVASRVLANRLTSIGHRARARRGYLLGLLGSDHAWTEVFEGGRWKQLDPVAAVLATNALRPLGFQPHAEFQDACLGWSFNRFLPCRTSAAEPLILVAGRFAPQWVTCAVSASPLRNGVFAP</sequence>
<dbReference type="Proteomes" id="UP000001937">
    <property type="component" value="Chromosome"/>
</dbReference>
<dbReference type="HOGENOM" id="CLU_887829_0_0_11"/>
<evidence type="ECO:0000313" key="2">
    <source>
        <dbReference type="EMBL" id="ABD11421.1"/>
    </source>
</evidence>
<dbReference type="EMBL" id="CP000249">
    <property type="protein sequence ID" value="ABD11421.1"/>
    <property type="molecule type" value="Genomic_DNA"/>
</dbReference>
<protein>
    <recommendedName>
        <fullName evidence="4">Transglutaminase-like</fullName>
    </recommendedName>
</protein>
<evidence type="ECO:0000256" key="1">
    <source>
        <dbReference type="SAM" id="MobiDB-lite"/>
    </source>
</evidence>
<name>Q2JBC1_FRACC</name>
<gene>
    <name evidence="2" type="ordered locus">Francci3_2047</name>
</gene>
<evidence type="ECO:0008006" key="4">
    <source>
        <dbReference type="Google" id="ProtNLM"/>
    </source>
</evidence>
<organism evidence="2 3">
    <name type="scientific">Frankia casuarinae (strain DSM 45818 / CECT 9043 / HFP020203 / CcI3)</name>
    <dbReference type="NCBI Taxonomy" id="106370"/>
    <lineage>
        <taxon>Bacteria</taxon>
        <taxon>Bacillati</taxon>
        <taxon>Actinomycetota</taxon>
        <taxon>Actinomycetes</taxon>
        <taxon>Frankiales</taxon>
        <taxon>Frankiaceae</taxon>
        <taxon>Frankia</taxon>
    </lineage>
</organism>
<dbReference type="KEGG" id="fra:Francci3_2047"/>
<reference evidence="2 3" key="1">
    <citation type="journal article" date="2007" name="Genome Res.">
        <title>Genome characteristics of facultatively symbiotic Frankia sp. strains reflect host range and host plant biogeography.</title>
        <authorList>
            <person name="Normand P."/>
            <person name="Lapierre P."/>
            <person name="Tisa L.S."/>
            <person name="Gogarten J.P."/>
            <person name="Alloisio N."/>
            <person name="Bagnarol E."/>
            <person name="Bassi C.A."/>
            <person name="Berry A.M."/>
            <person name="Bickhart D.M."/>
            <person name="Choisne N."/>
            <person name="Couloux A."/>
            <person name="Cournoyer B."/>
            <person name="Cruveiller S."/>
            <person name="Daubin V."/>
            <person name="Demange N."/>
            <person name="Francino M.P."/>
            <person name="Goltsman E."/>
            <person name="Huang Y."/>
            <person name="Kopp O.R."/>
            <person name="Labarre L."/>
            <person name="Lapidus A."/>
            <person name="Lavire C."/>
            <person name="Marechal J."/>
            <person name="Martinez M."/>
            <person name="Mastronunzio J.E."/>
            <person name="Mullin B.C."/>
            <person name="Niemann J."/>
            <person name="Pujic P."/>
            <person name="Rawnsley T."/>
            <person name="Rouy Z."/>
            <person name="Schenowitz C."/>
            <person name="Sellstedt A."/>
            <person name="Tavares F."/>
            <person name="Tomkins J.P."/>
            <person name="Vallenet D."/>
            <person name="Valverde C."/>
            <person name="Wall L.G."/>
            <person name="Wang Y."/>
            <person name="Medigue C."/>
            <person name="Benson D.R."/>
        </authorList>
    </citation>
    <scope>NUCLEOTIDE SEQUENCE [LARGE SCALE GENOMIC DNA]</scope>
    <source>
        <strain evidence="3">DSM 45818 / CECT 9043 / CcI3</strain>
    </source>
</reference>
<keyword evidence="3" id="KW-1185">Reference proteome</keyword>
<dbReference type="eggNOG" id="COG1305">
    <property type="taxonomic scope" value="Bacteria"/>
</dbReference>
<accession>Q2JBC1</accession>
<dbReference type="InterPro" id="IPR038765">
    <property type="entry name" value="Papain-like_cys_pep_sf"/>
</dbReference>
<dbReference type="OrthoDB" id="3217495at2"/>
<dbReference type="Gene3D" id="3.10.620.30">
    <property type="match status" value="1"/>
</dbReference>
<feature type="region of interest" description="Disordered" evidence="1">
    <location>
        <begin position="126"/>
        <end position="147"/>
    </location>
</feature>
<evidence type="ECO:0000313" key="3">
    <source>
        <dbReference type="Proteomes" id="UP000001937"/>
    </source>
</evidence>
<proteinExistence type="predicted"/>
<dbReference type="STRING" id="106370.Francci3_2047"/>
<dbReference type="SUPFAM" id="SSF54001">
    <property type="entry name" value="Cysteine proteinases"/>
    <property type="match status" value="1"/>
</dbReference>